<dbReference type="Proteomes" id="UP000271464">
    <property type="component" value="Unassembled WGS sequence"/>
</dbReference>
<dbReference type="EMBL" id="UPHM01000061">
    <property type="protein sequence ID" value="VAZ94401.1"/>
    <property type="molecule type" value="Genomic_DNA"/>
</dbReference>
<gene>
    <name evidence="1" type="ORF">LAUMK4_02804</name>
</gene>
<protein>
    <submittedName>
        <fullName evidence="1">Uncharacterized protein</fullName>
    </submittedName>
</protein>
<comment type="caution">
    <text evidence="1">The sequence shown here is derived from an EMBL/GenBank/DDBJ whole genome shotgun (WGS) entry which is preliminary data.</text>
</comment>
<name>A0ABY6RJ33_9MYCO</name>
<keyword evidence="2" id="KW-1185">Reference proteome</keyword>
<reference evidence="1 2" key="1">
    <citation type="submission" date="2018-09" db="EMBL/GenBank/DDBJ databases">
        <authorList>
            <person name="Tagini F."/>
        </authorList>
    </citation>
    <scope>NUCLEOTIDE SEQUENCE [LARGE SCALE GENOMIC DNA]</scope>
    <source>
        <strain evidence="1 2">MK4</strain>
    </source>
</reference>
<sequence>MTAERPNFKDIVIRQITFAPHHMQSMFGAPHLHSRLQRRLSGTGRPVADGVGQPPNVPVSWACAVVARVIASAARNPTNPGGSCSVAGSWYRVKR</sequence>
<proteinExistence type="predicted"/>
<evidence type="ECO:0000313" key="1">
    <source>
        <dbReference type="EMBL" id="VAZ94401.1"/>
    </source>
</evidence>
<evidence type="ECO:0000313" key="2">
    <source>
        <dbReference type="Proteomes" id="UP000271464"/>
    </source>
</evidence>
<accession>A0ABY6RJ33</accession>
<organism evidence="1 2">
    <name type="scientific">Mycobacterium persicum</name>
    <dbReference type="NCBI Taxonomy" id="1487726"/>
    <lineage>
        <taxon>Bacteria</taxon>
        <taxon>Bacillati</taxon>
        <taxon>Actinomycetota</taxon>
        <taxon>Actinomycetes</taxon>
        <taxon>Mycobacteriales</taxon>
        <taxon>Mycobacteriaceae</taxon>
        <taxon>Mycobacterium</taxon>
    </lineage>
</organism>